<dbReference type="EMBL" id="CP054705">
    <property type="protein sequence ID" value="QQK77028.1"/>
    <property type="molecule type" value="Genomic_DNA"/>
</dbReference>
<evidence type="ECO:0000313" key="2">
    <source>
        <dbReference type="Proteomes" id="UP000595823"/>
    </source>
</evidence>
<dbReference type="AlphaFoldDB" id="A0A7T7CCK1"/>
<proteinExistence type="predicted"/>
<dbReference type="InterPro" id="IPR035093">
    <property type="entry name" value="RelE/ParE_toxin_dom_sf"/>
</dbReference>
<name>A0A7T7CCK1_9BACI</name>
<sequence>MNKIYNVYWSQAALDELSHILAYPPEVKERIYLDAYKRLSYMPTLTAKQIPNGTLKAYWVRLGLYQVILVFEVDEEESVVMIDGIRHKRENVYWNRK</sequence>
<keyword evidence="2" id="KW-1185">Reference proteome</keyword>
<protein>
    <recommendedName>
        <fullName evidence="3">Type II toxin-antitoxin system RelE/ParE family toxin</fullName>
    </recommendedName>
</protein>
<dbReference type="SUPFAM" id="SSF143011">
    <property type="entry name" value="RelE-like"/>
    <property type="match status" value="1"/>
</dbReference>
<gene>
    <name evidence="1" type="ORF">HUG15_16570</name>
</gene>
<accession>A0A7T7CCK1</accession>
<evidence type="ECO:0000313" key="1">
    <source>
        <dbReference type="EMBL" id="QQK77028.1"/>
    </source>
</evidence>
<dbReference type="RefSeq" id="WP_200124153.1">
    <property type="nucleotide sequence ID" value="NZ_CP054705.1"/>
</dbReference>
<evidence type="ECO:0008006" key="3">
    <source>
        <dbReference type="Google" id="ProtNLM"/>
    </source>
</evidence>
<dbReference type="Gene3D" id="3.30.2310.20">
    <property type="entry name" value="RelE-like"/>
    <property type="match status" value="1"/>
</dbReference>
<dbReference type="Proteomes" id="UP000595823">
    <property type="component" value="Chromosome"/>
</dbReference>
<organism evidence="1 2">
    <name type="scientific">Salicibibacter cibarius</name>
    <dbReference type="NCBI Taxonomy" id="2743000"/>
    <lineage>
        <taxon>Bacteria</taxon>
        <taxon>Bacillati</taxon>
        <taxon>Bacillota</taxon>
        <taxon>Bacilli</taxon>
        <taxon>Bacillales</taxon>
        <taxon>Bacillaceae</taxon>
        <taxon>Salicibibacter</taxon>
    </lineage>
</organism>
<reference evidence="1 2" key="1">
    <citation type="submission" date="2020-06" db="EMBL/GenBank/DDBJ databases">
        <title>Genomic analysis of Salicibibacter sp. NKC5-3.</title>
        <authorList>
            <person name="Oh Y.J."/>
        </authorList>
    </citation>
    <scope>NUCLEOTIDE SEQUENCE [LARGE SCALE GENOMIC DNA]</scope>
    <source>
        <strain evidence="1 2">NKC5-3</strain>
    </source>
</reference>
<dbReference type="KEGG" id="scia:HUG15_16570"/>